<dbReference type="AlphaFoldDB" id="A0A1C6TA17"/>
<organism evidence="2 3">
    <name type="scientific">Micromonospora rhizosphaerae</name>
    <dbReference type="NCBI Taxonomy" id="568872"/>
    <lineage>
        <taxon>Bacteria</taxon>
        <taxon>Bacillati</taxon>
        <taxon>Actinomycetota</taxon>
        <taxon>Actinomycetes</taxon>
        <taxon>Micromonosporales</taxon>
        <taxon>Micromonosporaceae</taxon>
        <taxon>Micromonospora</taxon>
    </lineage>
</organism>
<evidence type="ECO:0000313" key="2">
    <source>
        <dbReference type="EMBL" id="SCL38634.1"/>
    </source>
</evidence>
<accession>A0A1C6TA17</accession>
<dbReference type="EMBL" id="FMHV01000002">
    <property type="protein sequence ID" value="SCL38634.1"/>
    <property type="molecule type" value="Genomic_DNA"/>
</dbReference>
<sequence>MLLRKRKREVPSRRRYADYTPGGESPSPPSPGSASIRLTVSVDVEAWAQARGKTVEEAERELGRRIDEATSPIRDRLAAELGDMREVIQSMTVSTGR</sequence>
<reference evidence="3" key="1">
    <citation type="submission" date="2016-06" db="EMBL/GenBank/DDBJ databases">
        <authorList>
            <person name="Varghese N."/>
            <person name="Submissions Spin"/>
        </authorList>
    </citation>
    <scope>NUCLEOTIDE SEQUENCE [LARGE SCALE GENOMIC DNA]</scope>
    <source>
        <strain evidence="3">DSM 45431</strain>
    </source>
</reference>
<evidence type="ECO:0000256" key="1">
    <source>
        <dbReference type="SAM" id="MobiDB-lite"/>
    </source>
</evidence>
<protein>
    <submittedName>
        <fullName evidence="2">Uncharacterized protein</fullName>
    </submittedName>
</protein>
<proteinExistence type="predicted"/>
<dbReference type="Proteomes" id="UP000199413">
    <property type="component" value="Unassembled WGS sequence"/>
</dbReference>
<keyword evidence="3" id="KW-1185">Reference proteome</keyword>
<name>A0A1C6TA17_9ACTN</name>
<feature type="region of interest" description="Disordered" evidence="1">
    <location>
        <begin position="1"/>
        <end position="36"/>
    </location>
</feature>
<gene>
    <name evidence="2" type="ORF">GA0070624_6282</name>
</gene>
<evidence type="ECO:0000313" key="3">
    <source>
        <dbReference type="Proteomes" id="UP000199413"/>
    </source>
</evidence>